<evidence type="ECO:0000313" key="2">
    <source>
        <dbReference type="EMBL" id="GFR05608.1"/>
    </source>
</evidence>
<proteinExistence type="predicted"/>
<name>A0A8X6GJV4_TRICU</name>
<dbReference type="PANTHER" id="PTHR21538">
    <property type="entry name" value="ANILLIN/RHOTEKIN RTKN"/>
    <property type="match status" value="1"/>
</dbReference>
<dbReference type="Proteomes" id="UP000887116">
    <property type="component" value="Unassembled WGS sequence"/>
</dbReference>
<dbReference type="PANTHER" id="PTHR21538:SF24">
    <property type="entry name" value="PH DOMAIN-CONTAINING PROTEIN"/>
    <property type="match status" value="1"/>
</dbReference>
<dbReference type="GO" id="GO:0031106">
    <property type="term" value="P:septin ring organization"/>
    <property type="evidence" value="ECO:0007669"/>
    <property type="project" value="TreeGrafter"/>
</dbReference>
<evidence type="ECO:0000313" key="3">
    <source>
        <dbReference type="Proteomes" id="UP000887116"/>
    </source>
</evidence>
<protein>
    <submittedName>
        <fullName evidence="2">Rhotekin</fullName>
    </submittedName>
</protein>
<gene>
    <name evidence="2" type="primary">RTKN</name>
    <name evidence="2" type="ORF">TNCT_576561</name>
</gene>
<dbReference type="OrthoDB" id="5817051at2759"/>
<dbReference type="InterPro" id="IPR012966">
    <property type="entry name" value="AHD"/>
</dbReference>
<organism evidence="2 3">
    <name type="scientific">Trichonephila clavata</name>
    <name type="common">Joro spider</name>
    <name type="synonym">Nephila clavata</name>
    <dbReference type="NCBI Taxonomy" id="2740835"/>
    <lineage>
        <taxon>Eukaryota</taxon>
        <taxon>Metazoa</taxon>
        <taxon>Ecdysozoa</taxon>
        <taxon>Arthropoda</taxon>
        <taxon>Chelicerata</taxon>
        <taxon>Arachnida</taxon>
        <taxon>Araneae</taxon>
        <taxon>Araneomorphae</taxon>
        <taxon>Entelegynae</taxon>
        <taxon>Araneoidea</taxon>
        <taxon>Nephilidae</taxon>
        <taxon>Trichonephila</taxon>
    </lineage>
</organism>
<dbReference type="EMBL" id="BMAO01015985">
    <property type="protein sequence ID" value="GFR05608.1"/>
    <property type="molecule type" value="Genomic_DNA"/>
</dbReference>
<comment type="caution">
    <text evidence="2">The sequence shown here is derived from an EMBL/GenBank/DDBJ whole genome shotgun (WGS) entry which is preliminary data.</text>
</comment>
<dbReference type="InterPro" id="IPR051364">
    <property type="entry name" value="Cytokinesis/Rho-signaling"/>
</dbReference>
<keyword evidence="3" id="KW-1185">Reference proteome</keyword>
<evidence type="ECO:0000259" key="1">
    <source>
        <dbReference type="Pfam" id="PF08174"/>
    </source>
</evidence>
<dbReference type="GO" id="GO:0000915">
    <property type="term" value="P:actomyosin contractile ring assembly"/>
    <property type="evidence" value="ECO:0007669"/>
    <property type="project" value="TreeGrafter"/>
</dbReference>
<dbReference type="AlphaFoldDB" id="A0A8X6GJV4"/>
<dbReference type="Pfam" id="PF08174">
    <property type="entry name" value="Anillin"/>
    <property type="match status" value="1"/>
</dbReference>
<feature type="domain" description="Anillin homology" evidence="1">
    <location>
        <begin position="58"/>
        <end position="124"/>
    </location>
</feature>
<dbReference type="GO" id="GO:0000281">
    <property type="term" value="P:mitotic cytokinesis"/>
    <property type="evidence" value="ECO:0007669"/>
    <property type="project" value="TreeGrafter"/>
</dbReference>
<dbReference type="GO" id="GO:0005826">
    <property type="term" value="C:actomyosin contractile ring"/>
    <property type="evidence" value="ECO:0007669"/>
    <property type="project" value="TreeGrafter"/>
</dbReference>
<accession>A0A8X6GJV4</accession>
<reference evidence="2" key="1">
    <citation type="submission" date="2020-07" db="EMBL/GenBank/DDBJ databases">
        <title>Multicomponent nature underlies the extraordinary mechanical properties of spider dragline silk.</title>
        <authorList>
            <person name="Kono N."/>
            <person name="Nakamura H."/>
            <person name="Mori M."/>
            <person name="Yoshida Y."/>
            <person name="Ohtoshi R."/>
            <person name="Malay A.D."/>
            <person name="Moran D.A.P."/>
            <person name="Tomita M."/>
            <person name="Numata K."/>
            <person name="Arakawa K."/>
        </authorList>
    </citation>
    <scope>NUCLEOTIDE SEQUENCE</scope>
</reference>
<sequence>MQEGTNKLLAACRYQLQSLEALKSLLTSNERISAYMLELQRRKSLKQNKSPQKALLPCTGKVAISDIRMPLIWKDSDHFKNRGDYRRFAVFCLLKIGTEVYDTAMINNVDRSMTDIAFEDVITL</sequence>